<comment type="caution">
    <text evidence="1">The sequence shown here is derived from an EMBL/GenBank/DDBJ whole genome shotgun (WGS) entry which is preliminary data.</text>
</comment>
<dbReference type="Proteomes" id="UP000675379">
    <property type="component" value="Unassembled WGS sequence"/>
</dbReference>
<accession>A0A941CP74</accession>
<dbReference type="InterPro" id="IPR024747">
    <property type="entry name" value="Pyridox_Oxase-rel"/>
</dbReference>
<name>A0A941CP74_9CLOT</name>
<evidence type="ECO:0000313" key="2">
    <source>
        <dbReference type="Proteomes" id="UP000675379"/>
    </source>
</evidence>
<dbReference type="SUPFAM" id="SSF50475">
    <property type="entry name" value="FMN-binding split barrel"/>
    <property type="match status" value="1"/>
</dbReference>
<dbReference type="RefSeq" id="WP_211801035.1">
    <property type="nucleotide sequence ID" value="NZ_JAGSCS010000008.1"/>
</dbReference>
<dbReference type="AlphaFoldDB" id="A0A941CP74"/>
<dbReference type="Pfam" id="PF12900">
    <property type="entry name" value="Pyridox_ox_2"/>
    <property type="match status" value="1"/>
</dbReference>
<reference evidence="1" key="1">
    <citation type="submission" date="2021-04" db="EMBL/GenBank/DDBJ databases">
        <title>Proteiniclasticum sedimins sp. nov., an obligate anaerobic bacterium isolated from anaerobic sludge.</title>
        <authorList>
            <person name="Liu J."/>
        </authorList>
    </citation>
    <scope>NUCLEOTIDE SEQUENCE</scope>
    <source>
        <strain evidence="1">BAD-10</strain>
    </source>
</reference>
<proteinExistence type="predicted"/>
<protein>
    <submittedName>
        <fullName evidence="1">Pyridoxamine 5'-phosphate oxidase family protein</fullName>
    </submittedName>
</protein>
<sequence length="161" mass="18504">MNRPLRRAERAMDKETQEEILKRGEYGVLGFLGEDGYPRTLPLSYVYDEGRLYFHSAREGEKVEELRQDPRASFTVVTGTKVLPELFSTAYQSVIGVGHVSVVEGEEKKQALRRLLAKYSPEHRKTGEEYLLRAEKATLVYRMDLLQVTGKERKAPPEKED</sequence>
<dbReference type="EMBL" id="JAGSCS010000008">
    <property type="protein sequence ID" value="MBR0576210.1"/>
    <property type="molecule type" value="Genomic_DNA"/>
</dbReference>
<keyword evidence="2" id="KW-1185">Reference proteome</keyword>
<dbReference type="PANTHER" id="PTHR34071">
    <property type="entry name" value="5-NITROIMIDAZOLE ANTIBIOTICS RESISTANCE PROTEIN, NIMA-FAMILY-RELATED PROTEIN-RELATED"/>
    <property type="match status" value="1"/>
</dbReference>
<evidence type="ECO:0000313" key="1">
    <source>
        <dbReference type="EMBL" id="MBR0576210.1"/>
    </source>
</evidence>
<organism evidence="1 2">
    <name type="scientific">Proteiniclasticum sediminis</name>
    <dbReference type="NCBI Taxonomy" id="2804028"/>
    <lineage>
        <taxon>Bacteria</taxon>
        <taxon>Bacillati</taxon>
        <taxon>Bacillota</taxon>
        <taxon>Clostridia</taxon>
        <taxon>Eubacteriales</taxon>
        <taxon>Clostridiaceae</taxon>
        <taxon>Proteiniclasticum</taxon>
    </lineage>
</organism>
<dbReference type="InterPro" id="IPR012349">
    <property type="entry name" value="Split_barrel_FMN-bd"/>
</dbReference>
<dbReference type="Gene3D" id="2.30.110.10">
    <property type="entry name" value="Electron Transport, Fmn-binding Protein, Chain A"/>
    <property type="match status" value="1"/>
</dbReference>
<dbReference type="PANTHER" id="PTHR34071:SF2">
    <property type="entry name" value="FLAVIN-NUCLEOTIDE-BINDING PROTEIN"/>
    <property type="match status" value="1"/>
</dbReference>
<gene>
    <name evidence="1" type="ORF">KCG48_07620</name>
</gene>